<reference evidence="3 4" key="1">
    <citation type="submission" date="2023-07" db="EMBL/GenBank/DDBJ databases">
        <title>Genomic Encyclopedia of Type Strains, Phase IV (KMG-IV): sequencing the most valuable type-strain genomes for metagenomic binning, comparative biology and taxonomic classification.</title>
        <authorList>
            <person name="Goeker M."/>
        </authorList>
    </citation>
    <scope>NUCLEOTIDE SEQUENCE [LARGE SCALE GENOMIC DNA]</scope>
    <source>
        <strain evidence="3 4">DSM 19619</strain>
    </source>
</reference>
<evidence type="ECO:0000256" key="2">
    <source>
        <dbReference type="SAM" id="SignalP"/>
    </source>
</evidence>
<name>A0ABU0J841_9HYPH</name>
<evidence type="ECO:0000256" key="1">
    <source>
        <dbReference type="SAM" id="MobiDB-lite"/>
    </source>
</evidence>
<dbReference type="Proteomes" id="UP001242480">
    <property type="component" value="Unassembled WGS sequence"/>
</dbReference>
<evidence type="ECO:0000313" key="3">
    <source>
        <dbReference type="EMBL" id="MDQ0470442.1"/>
    </source>
</evidence>
<protein>
    <submittedName>
        <fullName evidence="3">Uncharacterized protein</fullName>
    </submittedName>
</protein>
<keyword evidence="2" id="KW-0732">Signal</keyword>
<keyword evidence="4" id="KW-1185">Reference proteome</keyword>
<feature type="chain" id="PRO_5045924123" evidence="2">
    <location>
        <begin position="23"/>
        <end position="136"/>
    </location>
</feature>
<sequence>MLRFLSASLLTAMVFAGAPAFANEFCDKEMAPLVQQRTALTAKLNDIGKHAKQAGAREKFCGTLTTYIGNITKFVNYMEQNKDFCGIPQEAIDSARKGLGQNQTLRKRVCSGPPPEARPGNGKPAVPQPPVELRLQ</sequence>
<accession>A0ABU0J841</accession>
<feature type="region of interest" description="Disordered" evidence="1">
    <location>
        <begin position="97"/>
        <end position="136"/>
    </location>
</feature>
<comment type="caution">
    <text evidence="3">The sequence shown here is derived from an EMBL/GenBank/DDBJ whole genome shotgun (WGS) entry which is preliminary data.</text>
</comment>
<dbReference type="EMBL" id="JAUSVX010000006">
    <property type="protein sequence ID" value="MDQ0470442.1"/>
    <property type="molecule type" value="Genomic_DNA"/>
</dbReference>
<feature type="signal peptide" evidence="2">
    <location>
        <begin position="1"/>
        <end position="22"/>
    </location>
</feature>
<gene>
    <name evidence="3" type="ORF">QO011_003461</name>
</gene>
<organism evidence="3 4">
    <name type="scientific">Labrys wisconsinensis</name>
    <dbReference type="NCBI Taxonomy" id="425677"/>
    <lineage>
        <taxon>Bacteria</taxon>
        <taxon>Pseudomonadati</taxon>
        <taxon>Pseudomonadota</taxon>
        <taxon>Alphaproteobacteria</taxon>
        <taxon>Hyphomicrobiales</taxon>
        <taxon>Xanthobacteraceae</taxon>
        <taxon>Labrys</taxon>
    </lineage>
</organism>
<evidence type="ECO:0000313" key="4">
    <source>
        <dbReference type="Proteomes" id="UP001242480"/>
    </source>
</evidence>
<proteinExistence type="predicted"/>